<evidence type="ECO:0000256" key="2">
    <source>
        <dbReference type="ARBA" id="ARBA00009256"/>
    </source>
</evidence>
<organism evidence="9 10">
    <name type="scientific">Brytella acorum</name>
    <dbReference type="NCBI Taxonomy" id="2959299"/>
    <lineage>
        <taxon>Bacteria</taxon>
        <taxon>Pseudomonadati</taxon>
        <taxon>Pseudomonadota</taxon>
        <taxon>Alphaproteobacteria</taxon>
        <taxon>Acetobacterales</taxon>
        <taxon>Acetobacteraceae</taxon>
        <taxon>Brytella</taxon>
    </lineage>
</organism>
<name>A0AA35UTA0_9PROT</name>
<protein>
    <recommendedName>
        <fullName evidence="8">Pantothenate synthetase</fullName>
        <shortName evidence="8">PS</shortName>
        <ecNumber evidence="8">6.3.2.1</ecNumber>
    </recommendedName>
    <alternativeName>
        <fullName evidence="8">Pantoate--beta-alanine ligase</fullName>
    </alternativeName>
    <alternativeName>
        <fullName evidence="8">Pantoate-activating enzyme</fullName>
    </alternativeName>
</protein>
<dbReference type="PANTHER" id="PTHR21299">
    <property type="entry name" value="CYTIDYLATE KINASE/PANTOATE-BETA-ALANINE LIGASE"/>
    <property type="match status" value="1"/>
</dbReference>
<dbReference type="RefSeq" id="WP_289842837.1">
    <property type="nucleotide sequence ID" value="NZ_CATKSH010000020.1"/>
</dbReference>
<dbReference type="InterPro" id="IPR003721">
    <property type="entry name" value="Pantoate_ligase"/>
</dbReference>
<accession>A0AA35UTA0</accession>
<dbReference type="EC" id="6.3.2.1" evidence="8"/>
<dbReference type="Pfam" id="PF02569">
    <property type="entry name" value="Pantoate_ligase"/>
    <property type="match status" value="1"/>
</dbReference>
<dbReference type="NCBIfam" id="TIGR00125">
    <property type="entry name" value="cyt_tran_rel"/>
    <property type="match status" value="1"/>
</dbReference>
<keyword evidence="6 8" id="KW-0067">ATP-binding</keyword>
<dbReference type="InterPro" id="IPR004821">
    <property type="entry name" value="Cyt_trans-like"/>
</dbReference>
<evidence type="ECO:0000313" key="9">
    <source>
        <dbReference type="EMBL" id="CAI9121668.1"/>
    </source>
</evidence>
<dbReference type="EMBL" id="CATKSH010000020">
    <property type="protein sequence ID" value="CAI9121668.1"/>
    <property type="molecule type" value="Genomic_DNA"/>
</dbReference>
<dbReference type="HAMAP" id="MF_00158">
    <property type="entry name" value="PanC"/>
    <property type="match status" value="1"/>
</dbReference>
<dbReference type="Gene3D" id="3.30.1300.10">
    <property type="entry name" value="Pantoate-beta-alanine ligase, C-terminal domain"/>
    <property type="match status" value="1"/>
</dbReference>
<dbReference type="GO" id="GO:0004592">
    <property type="term" value="F:pantoate-beta-alanine ligase activity"/>
    <property type="evidence" value="ECO:0007669"/>
    <property type="project" value="UniProtKB-UniRule"/>
</dbReference>
<evidence type="ECO:0000256" key="4">
    <source>
        <dbReference type="ARBA" id="ARBA00022655"/>
    </source>
</evidence>
<dbReference type="GO" id="GO:0005829">
    <property type="term" value="C:cytosol"/>
    <property type="evidence" value="ECO:0007669"/>
    <property type="project" value="TreeGrafter"/>
</dbReference>
<sequence>MSDTAMIMARHISTLTATVAQWRAEGLSIGLVPTMGALHEGHLTLVEAALARCDRVIASIFVNPIQFDNPDDLAQYPQTADEDAERLRDAGAHALFMPDATVMYPAGFATTVHVKGVSGELCGAFRPGHFDGVATVVTKLLLISRADRAFFGEKDFQQLQIIRRVVADLNIPVDIVGCPIKRESDMLAMSSRNRRLSPEARHTAARLPALMRAAVESFRQGDNESSTRLRAALGAEGFNPVEYATFRQEANLAPALDASTPCRLFVAAWLDGVRLIDNMPVA</sequence>
<dbReference type="Proteomes" id="UP001176960">
    <property type="component" value="Unassembled WGS sequence"/>
</dbReference>
<dbReference type="GO" id="GO:0015940">
    <property type="term" value="P:pantothenate biosynthetic process"/>
    <property type="evidence" value="ECO:0007669"/>
    <property type="project" value="UniProtKB-UniRule"/>
</dbReference>
<comment type="caution">
    <text evidence="8">Lacks conserved residue(s) required for the propagation of feature annotation.</text>
</comment>
<feature type="active site" description="Proton donor" evidence="8">
    <location>
        <position position="42"/>
    </location>
</feature>
<gene>
    <name evidence="8 9" type="primary">panC</name>
    <name evidence="9" type="ORF">LMG32879_002517</name>
</gene>
<feature type="binding site" evidence="8">
    <location>
        <begin position="35"/>
        <end position="42"/>
    </location>
    <ligand>
        <name>ATP</name>
        <dbReference type="ChEBI" id="CHEBI:30616"/>
    </ligand>
</feature>
<dbReference type="SUPFAM" id="SSF52374">
    <property type="entry name" value="Nucleotidylyl transferase"/>
    <property type="match status" value="1"/>
</dbReference>
<evidence type="ECO:0000256" key="3">
    <source>
        <dbReference type="ARBA" id="ARBA00022598"/>
    </source>
</evidence>
<keyword evidence="10" id="KW-1185">Reference proteome</keyword>
<evidence type="ECO:0000256" key="8">
    <source>
        <dbReference type="HAMAP-Rule" id="MF_00158"/>
    </source>
</evidence>
<feature type="binding site" evidence="8">
    <location>
        <begin position="152"/>
        <end position="155"/>
    </location>
    <ligand>
        <name>ATP</name>
        <dbReference type="ChEBI" id="CHEBI:30616"/>
    </ligand>
</feature>
<proteinExistence type="inferred from homology"/>
<evidence type="ECO:0000256" key="5">
    <source>
        <dbReference type="ARBA" id="ARBA00022741"/>
    </source>
</evidence>
<reference evidence="9" key="1">
    <citation type="submission" date="2023-03" db="EMBL/GenBank/DDBJ databases">
        <authorList>
            <person name="Cleenwerck I."/>
        </authorList>
    </citation>
    <scope>NUCLEOTIDE SEQUENCE</scope>
    <source>
        <strain evidence="9">LMG 32879</strain>
    </source>
</reference>
<keyword evidence="5 8" id="KW-0547">Nucleotide-binding</keyword>
<dbReference type="CDD" id="cd00560">
    <property type="entry name" value="PanC"/>
    <property type="match status" value="1"/>
</dbReference>
<comment type="pathway">
    <text evidence="1 8">Cofactor biosynthesis; (R)-pantothenate biosynthesis; (R)-pantothenate from (R)-pantoate and beta-alanine: step 1/1.</text>
</comment>
<feature type="binding site" evidence="8">
    <location>
        <begin position="189"/>
        <end position="192"/>
    </location>
    <ligand>
        <name>ATP</name>
        <dbReference type="ChEBI" id="CHEBI:30616"/>
    </ligand>
</feature>
<comment type="similarity">
    <text evidence="2 8">Belongs to the pantothenate synthetase family.</text>
</comment>
<feature type="binding site" evidence="8">
    <location>
        <position position="158"/>
    </location>
    <ligand>
        <name>(R)-pantoate</name>
        <dbReference type="ChEBI" id="CHEBI:15980"/>
    </ligand>
</feature>
<comment type="catalytic activity">
    <reaction evidence="7 8">
        <text>(R)-pantoate + beta-alanine + ATP = (R)-pantothenate + AMP + diphosphate + H(+)</text>
        <dbReference type="Rhea" id="RHEA:10912"/>
        <dbReference type="ChEBI" id="CHEBI:15378"/>
        <dbReference type="ChEBI" id="CHEBI:15980"/>
        <dbReference type="ChEBI" id="CHEBI:29032"/>
        <dbReference type="ChEBI" id="CHEBI:30616"/>
        <dbReference type="ChEBI" id="CHEBI:33019"/>
        <dbReference type="ChEBI" id="CHEBI:57966"/>
        <dbReference type="ChEBI" id="CHEBI:456215"/>
        <dbReference type="EC" id="6.3.2.1"/>
    </reaction>
</comment>
<dbReference type="GO" id="GO:0005524">
    <property type="term" value="F:ATP binding"/>
    <property type="evidence" value="ECO:0007669"/>
    <property type="project" value="UniProtKB-KW"/>
</dbReference>
<dbReference type="FunFam" id="3.40.50.620:FF:000013">
    <property type="entry name" value="Pantothenate synthetase"/>
    <property type="match status" value="1"/>
</dbReference>
<comment type="subcellular location">
    <subcellularLocation>
        <location evidence="8">Cytoplasm</location>
    </subcellularLocation>
</comment>
<comment type="caution">
    <text evidence="9">The sequence shown here is derived from an EMBL/GenBank/DDBJ whole genome shotgun (WGS) entry which is preliminary data.</text>
</comment>
<comment type="function">
    <text evidence="8">Catalyzes the condensation of pantoate with beta-alanine in an ATP-dependent reaction via a pantoyl-adenylate intermediate.</text>
</comment>
<keyword evidence="3 8" id="KW-0436">Ligase</keyword>
<feature type="binding site" evidence="8">
    <location>
        <position position="66"/>
    </location>
    <ligand>
        <name>beta-alanine</name>
        <dbReference type="ChEBI" id="CHEBI:57966"/>
    </ligand>
</feature>
<dbReference type="InterPro" id="IPR042176">
    <property type="entry name" value="Pantoate_ligase_C"/>
</dbReference>
<evidence type="ECO:0000256" key="1">
    <source>
        <dbReference type="ARBA" id="ARBA00004990"/>
    </source>
</evidence>
<comment type="miscellaneous">
    <text evidence="8">The reaction proceeds by a bi uni uni bi ping pong mechanism.</text>
</comment>
<evidence type="ECO:0000256" key="7">
    <source>
        <dbReference type="ARBA" id="ARBA00048258"/>
    </source>
</evidence>
<keyword evidence="4 8" id="KW-0566">Pantothenate biosynthesis</keyword>
<evidence type="ECO:0000256" key="6">
    <source>
        <dbReference type="ARBA" id="ARBA00022840"/>
    </source>
</evidence>
<dbReference type="PANTHER" id="PTHR21299:SF1">
    <property type="entry name" value="PANTOATE--BETA-ALANINE LIGASE"/>
    <property type="match status" value="1"/>
</dbReference>
<dbReference type="Gene3D" id="3.40.50.620">
    <property type="entry name" value="HUPs"/>
    <property type="match status" value="1"/>
</dbReference>
<dbReference type="NCBIfam" id="TIGR00018">
    <property type="entry name" value="panC"/>
    <property type="match status" value="1"/>
</dbReference>
<comment type="subunit">
    <text evidence="8">Homodimer.</text>
</comment>
<dbReference type="InterPro" id="IPR014729">
    <property type="entry name" value="Rossmann-like_a/b/a_fold"/>
</dbReference>
<feature type="binding site" evidence="8">
    <location>
        <position position="66"/>
    </location>
    <ligand>
        <name>(R)-pantoate</name>
        <dbReference type="ChEBI" id="CHEBI:15980"/>
    </ligand>
</feature>
<evidence type="ECO:0000313" key="10">
    <source>
        <dbReference type="Proteomes" id="UP001176960"/>
    </source>
</evidence>
<keyword evidence="8" id="KW-0963">Cytoplasm</keyword>
<dbReference type="AlphaFoldDB" id="A0AA35UTA0"/>